<keyword evidence="3" id="KW-1185">Reference proteome</keyword>
<gene>
    <name evidence="2" type="ORF">Bhyg_04750</name>
</gene>
<evidence type="ECO:0000313" key="2">
    <source>
        <dbReference type="EMBL" id="KAJ6649514.1"/>
    </source>
</evidence>
<accession>A0A9Q0NFY2</accession>
<comment type="caution">
    <text evidence="2">The sequence shown here is derived from an EMBL/GenBank/DDBJ whole genome shotgun (WGS) entry which is preliminary data.</text>
</comment>
<evidence type="ECO:0000313" key="3">
    <source>
        <dbReference type="Proteomes" id="UP001151699"/>
    </source>
</evidence>
<feature type="chain" id="PRO_5040206394" description="Transmembrane protein" evidence="1">
    <location>
        <begin position="22"/>
        <end position="94"/>
    </location>
</feature>
<keyword evidence="1" id="KW-0732">Signal</keyword>
<reference evidence="2" key="1">
    <citation type="submission" date="2022-07" db="EMBL/GenBank/DDBJ databases">
        <authorList>
            <person name="Trinca V."/>
            <person name="Uliana J.V.C."/>
            <person name="Torres T.T."/>
            <person name="Ward R.J."/>
            <person name="Monesi N."/>
        </authorList>
    </citation>
    <scope>NUCLEOTIDE SEQUENCE</scope>
    <source>
        <strain evidence="2">HSMRA1968</strain>
        <tissue evidence="2">Whole embryos</tissue>
    </source>
</reference>
<evidence type="ECO:0008006" key="4">
    <source>
        <dbReference type="Google" id="ProtNLM"/>
    </source>
</evidence>
<evidence type="ECO:0000256" key="1">
    <source>
        <dbReference type="SAM" id="SignalP"/>
    </source>
</evidence>
<organism evidence="2 3">
    <name type="scientific">Pseudolycoriella hygida</name>
    <dbReference type="NCBI Taxonomy" id="35572"/>
    <lineage>
        <taxon>Eukaryota</taxon>
        <taxon>Metazoa</taxon>
        <taxon>Ecdysozoa</taxon>
        <taxon>Arthropoda</taxon>
        <taxon>Hexapoda</taxon>
        <taxon>Insecta</taxon>
        <taxon>Pterygota</taxon>
        <taxon>Neoptera</taxon>
        <taxon>Endopterygota</taxon>
        <taxon>Diptera</taxon>
        <taxon>Nematocera</taxon>
        <taxon>Sciaroidea</taxon>
        <taxon>Sciaridae</taxon>
        <taxon>Pseudolycoriella</taxon>
    </lineage>
</organism>
<name>A0A9Q0NFY2_9DIPT</name>
<sequence length="94" mass="10616">METFNSFLIFLVISLLPISFAGNYGSGYSDGLIITPPNYPNSEISFAAPVGAQHPNQKPQPEPLPPPYKYYHDHTFSVNSDTARSYVYFQRTFH</sequence>
<dbReference type="Proteomes" id="UP001151699">
    <property type="component" value="Chromosome A"/>
</dbReference>
<proteinExistence type="predicted"/>
<dbReference type="EMBL" id="WJQU01000001">
    <property type="protein sequence ID" value="KAJ6649514.1"/>
    <property type="molecule type" value="Genomic_DNA"/>
</dbReference>
<feature type="signal peptide" evidence="1">
    <location>
        <begin position="1"/>
        <end position="21"/>
    </location>
</feature>
<dbReference type="AlphaFoldDB" id="A0A9Q0NFY2"/>
<protein>
    <recommendedName>
        <fullName evidence="4">Transmembrane protein</fullName>
    </recommendedName>
</protein>